<reference evidence="1 2" key="1">
    <citation type="submission" date="2024-05" db="EMBL/GenBank/DDBJ databases">
        <authorList>
            <person name="Yi C."/>
        </authorList>
    </citation>
    <scope>NUCLEOTIDE SEQUENCE [LARGE SCALE GENOMIC DNA]</scope>
    <source>
        <strain evidence="1 2">XS13</strain>
    </source>
</reference>
<dbReference type="SUPFAM" id="SSF47413">
    <property type="entry name" value="lambda repressor-like DNA-binding domains"/>
    <property type="match status" value="1"/>
</dbReference>
<dbReference type="CDD" id="cd00093">
    <property type="entry name" value="HTH_XRE"/>
    <property type="match status" value="1"/>
</dbReference>
<dbReference type="Proteomes" id="UP001484097">
    <property type="component" value="Unassembled WGS sequence"/>
</dbReference>
<evidence type="ECO:0000313" key="1">
    <source>
        <dbReference type="EMBL" id="MEO9247731.1"/>
    </source>
</evidence>
<sequence>MATLKDSHTAVPVPGLAGRLVHAASVLGAQTDLAKWIGVSRSQTSRWAAGETRPSAEAAQAITDLDFIAARAAMVWDESVVTDWLHGHNAFLGGATPLDMVRKGRTAEVLQAISAEAAGAFA</sequence>
<dbReference type="Gene3D" id="1.10.260.40">
    <property type="entry name" value="lambda repressor-like DNA-binding domains"/>
    <property type="match status" value="1"/>
</dbReference>
<dbReference type="RefSeq" id="WP_347920391.1">
    <property type="nucleotide sequence ID" value="NZ_JBDXMX010000003.1"/>
</dbReference>
<organism evidence="1 2">
    <name type="scientific">Citricoccus nitrophenolicus</name>
    <dbReference type="NCBI Taxonomy" id="863575"/>
    <lineage>
        <taxon>Bacteria</taxon>
        <taxon>Bacillati</taxon>
        <taxon>Actinomycetota</taxon>
        <taxon>Actinomycetes</taxon>
        <taxon>Micrococcales</taxon>
        <taxon>Micrococcaceae</taxon>
        <taxon>Citricoccus</taxon>
    </lineage>
</organism>
<evidence type="ECO:0000313" key="2">
    <source>
        <dbReference type="Proteomes" id="UP001484097"/>
    </source>
</evidence>
<dbReference type="InterPro" id="IPR001387">
    <property type="entry name" value="Cro/C1-type_HTH"/>
</dbReference>
<accession>A0ABV0IHT7</accession>
<gene>
    <name evidence="1" type="ORF">ABDK96_08575</name>
</gene>
<comment type="caution">
    <text evidence="1">The sequence shown here is derived from an EMBL/GenBank/DDBJ whole genome shotgun (WGS) entry which is preliminary data.</text>
</comment>
<protein>
    <submittedName>
        <fullName evidence="1">Helix-turn-helix transcriptional regulator</fullName>
    </submittedName>
</protein>
<proteinExistence type="predicted"/>
<dbReference type="InterPro" id="IPR010982">
    <property type="entry name" value="Lambda_DNA-bd_dom_sf"/>
</dbReference>
<keyword evidence="2" id="KW-1185">Reference proteome</keyword>
<name>A0ABV0IHT7_9MICC</name>
<dbReference type="EMBL" id="JBDXMX010000003">
    <property type="protein sequence ID" value="MEO9247731.1"/>
    <property type="molecule type" value="Genomic_DNA"/>
</dbReference>